<dbReference type="InterPro" id="IPR036322">
    <property type="entry name" value="WD40_repeat_dom_sf"/>
</dbReference>
<evidence type="ECO:0000256" key="2">
    <source>
        <dbReference type="ARBA" id="ARBA00022737"/>
    </source>
</evidence>
<evidence type="ECO:0000256" key="1">
    <source>
        <dbReference type="ARBA" id="ARBA00022574"/>
    </source>
</evidence>
<dbReference type="SMART" id="SM00320">
    <property type="entry name" value="WD40"/>
    <property type="match status" value="5"/>
</dbReference>
<feature type="repeat" description="WD" evidence="3">
    <location>
        <begin position="163"/>
        <end position="189"/>
    </location>
</feature>
<evidence type="ECO:0000313" key="5">
    <source>
        <dbReference type="Proteomes" id="UP000023152"/>
    </source>
</evidence>
<keyword evidence="2" id="KW-0677">Repeat</keyword>
<dbReference type="PROSITE" id="PS00678">
    <property type="entry name" value="WD_REPEATS_1"/>
    <property type="match status" value="2"/>
</dbReference>
<feature type="repeat" description="WD" evidence="3">
    <location>
        <begin position="233"/>
        <end position="283"/>
    </location>
</feature>
<dbReference type="PROSITE" id="PS50082">
    <property type="entry name" value="WD_REPEATS_2"/>
    <property type="match status" value="3"/>
</dbReference>
<feature type="non-terminal residue" evidence="4">
    <location>
        <position position="1"/>
    </location>
</feature>
<organism evidence="4 5">
    <name type="scientific">Reticulomyxa filosa</name>
    <dbReference type="NCBI Taxonomy" id="46433"/>
    <lineage>
        <taxon>Eukaryota</taxon>
        <taxon>Sar</taxon>
        <taxon>Rhizaria</taxon>
        <taxon>Retaria</taxon>
        <taxon>Foraminifera</taxon>
        <taxon>Monothalamids</taxon>
        <taxon>Reticulomyxidae</taxon>
        <taxon>Reticulomyxa</taxon>
    </lineage>
</organism>
<gene>
    <name evidence="4" type="ORF">RFI_32261</name>
</gene>
<protein>
    <submittedName>
        <fullName evidence="4">Uncharacterized protein</fullName>
    </submittedName>
</protein>
<dbReference type="Gene3D" id="2.130.10.10">
    <property type="entry name" value="YVTN repeat-like/Quinoprotein amine dehydrogenase"/>
    <property type="match status" value="2"/>
</dbReference>
<evidence type="ECO:0000313" key="4">
    <source>
        <dbReference type="EMBL" id="ETO05135.1"/>
    </source>
</evidence>
<dbReference type="PRINTS" id="PR00320">
    <property type="entry name" value="GPROTEINBRPT"/>
</dbReference>
<feature type="repeat" description="WD" evidence="3">
    <location>
        <begin position="89"/>
        <end position="125"/>
    </location>
</feature>
<dbReference type="InterPro" id="IPR020472">
    <property type="entry name" value="WD40_PAC1"/>
</dbReference>
<reference evidence="4 5" key="1">
    <citation type="journal article" date="2013" name="Curr. Biol.">
        <title>The Genome of the Foraminiferan Reticulomyxa filosa.</title>
        <authorList>
            <person name="Glockner G."/>
            <person name="Hulsmann N."/>
            <person name="Schleicher M."/>
            <person name="Noegel A.A."/>
            <person name="Eichinger L."/>
            <person name="Gallinger C."/>
            <person name="Pawlowski J."/>
            <person name="Sierra R."/>
            <person name="Euteneuer U."/>
            <person name="Pillet L."/>
            <person name="Moustafa A."/>
            <person name="Platzer M."/>
            <person name="Groth M."/>
            <person name="Szafranski K."/>
            <person name="Schliwa M."/>
        </authorList>
    </citation>
    <scope>NUCLEOTIDE SEQUENCE [LARGE SCALE GENOMIC DNA]</scope>
</reference>
<sequence length="340" mass="39193">EHNGRVDSIDYTIFNRSEFICSGSYDTIYVWDVDNKKQIGKFKHKDRVYCAKFSQYHYNRESKEVICFASADNSIRFWDYKCNKILTVFKEHSNSVTCIEISPFDCGKYLCSGSDDKTVRLWDIEQLTAKIVVNAHENTISCVDFSPLQNNNKNDKNNIIVSNGHTFCSGSYDQTICVWDIEANKKRNSFLHTCGIFRVKYGSNELANTILSSSLDYNVCLWDTRYNNLIRSFKGHSELVYAVDYPPFVVNNVIGSNSSVICSGSLDNTIRFWDIRSDKEELYVIKGYSGKTAITTLKFAALKKKENYNKQKSNDIDSMRLYYGTTNGSIYEDIYRNDMN</sequence>
<dbReference type="GO" id="GO:1990234">
    <property type="term" value="C:transferase complex"/>
    <property type="evidence" value="ECO:0007669"/>
    <property type="project" value="UniProtKB-ARBA"/>
</dbReference>
<proteinExistence type="predicted"/>
<accession>X6LWM8</accession>
<dbReference type="OrthoDB" id="10251381at2759"/>
<name>X6LWM8_RETFI</name>
<dbReference type="Pfam" id="PF00400">
    <property type="entry name" value="WD40"/>
    <property type="match status" value="4"/>
</dbReference>
<dbReference type="InterPro" id="IPR015943">
    <property type="entry name" value="WD40/YVTN_repeat-like_dom_sf"/>
</dbReference>
<comment type="caution">
    <text evidence="4">The sequence shown here is derived from an EMBL/GenBank/DDBJ whole genome shotgun (WGS) entry which is preliminary data.</text>
</comment>
<keyword evidence="5" id="KW-1185">Reference proteome</keyword>
<dbReference type="EMBL" id="ASPP01028488">
    <property type="protein sequence ID" value="ETO05135.1"/>
    <property type="molecule type" value="Genomic_DNA"/>
</dbReference>
<dbReference type="Proteomes" id="UP000023152">
    <property type="component" value="Unassembled WGS sequence"/>
</dbReference>
<dbReference type="PROSITE" id="PS50294">
    <property type="entry name" value="WD_REPEATS_REGION"/>
    <property type="match status" value="1"/>
</dbReference>
<dbReference type="InterPro" id="IPR019775">
    <property type="entry name" value="WD40_repeat_CS"/>
</dbReference>
<evidence type="ECO:0000256" key="3">
    <source>
        <dbReference type="PROSITE-ProRule" id="PRU00221"/>
    </source>
</evidence>
<dbReference type="PANTHER" id="PTHR22847">
    <property type="entry name" value="WD40 REPEAT PROTEIN"/>
    <property type="match status" value="1"/>
</dbReference>
<dbReference type="CDD" id="cd00200">
    <property type="entry name" value="WD40"/>
    <property type="match status" value="1"/>
</dbReference>
<dbReference type="SUPFAM" id="SSF50978">
    <property type="entry name" value="WD40 repeat-like"/>
    <property type="match status" value="1"/>
</dbReference>
<dbReference type="PANTHER" id="PTHR22847:SF637">
    <property type="entry name" value="WD REPEAT DOMAIN 5B"/>
    <property type="match status" value="1"/>
</dbReference>
<keyword evidence="1 3" id="KW-0853">WD repeat</keyword>
<dbReference type="AlphaFoldDB" id="X6LWM8"/>
<dbReference type="InterPro" id="IPR001680">
    <property type="entry name" value="WD40_rpt"/>
</dbReference>